<comment type="caution">
    <text evidence="2">The sequence shown here is derived from an EMBL/GenBank/DDBJ whole genome shotgun (WGS) entry which is preliminary data.</text>
</comment>
<evidence type="ECO:0000313" key="2">
    <source>
        <dbReference type="EMBL" id="KAG5576149.1"/>
    </source>
</evidence>
<dbReference type="EMBL" id="JACXVP010000011">
    <property type="protein sequence ID" value="KAG5576149.1"/>
    <property type="molecule type" value="Genomic_DNA"/>
</dbReference>
<evidence type="ECO:0000313" key="3">
    <source>
        <dbReference type="Proteomes" id="UP000824120"/>
    </source>
</evidence>
<name>A0A9J5WL97_SOLCO</name>
<dbReference type="AlphaFoldDB" id="A0A9J5WL97"/>
<protein>
    <submittedName>
        <fullName evidence="2">Uncharacterized protein</fullName>
    </submittedName>
</protein>
<gene>
    <name evidence="2" type="ORF">H5410_056283</name>
</gene>
<keyword evidence="3" id="KW-1185">Reference proteome</keyword>
<feature type="compositionally biased region" description="Basic and acidic residues" evidence="1">
    <location>
        <begin position="89"/>
        <end position="98"/>
    </location>
</feature>
<feature type="compositionally biased region" description="Basic and acidic residues" evidence="1">
    <location>
        <begin position="1"/>
        <end position="17"/>
    </location>
</feature>
<sequence length="98" mass="11365">MDEASILREERNQRPQEDPFFEPSVAIPVRVTRSVQRDLDAVLLTKFIKKSHGKKSKFVPHLNHVDIIDDTIEPKKDRKRKTNVSMGSSKEEVTRPNQ</sequence>
<accession>A0A9J5WL97</accession>
<feature type="region of interest" description="Disordered" evidence="1">
    <location>
        <begin position="1"/>
        <end position="20"/>
    </location>
</feature>
<feature type="region of interest" description="Disordered" evidence="1">
    <location>
        <begin position="72"/>
        <end position="98"/>
    </location>
</feature>
<evidence type="ECO:0000256" key="1">
    <source>
        <dbReference type="SAM" id="MobiDB-lite"/>
    </source>
</evidence>
<dbReference type="Proteomes" id="UP000824120">
    <property type="component" value="Chromosome 11"/>
</dbReference>
<organism evidence="2 3">
    <name type="scientific">Solanum commersonii</name>
    <name type="common">Commerson's wild potato</name>
    <name type="synonym">Commerson's nightshade</name>
    <dbReference type="NCBI Taxonomy" id="4109"/>
    <lineage>
        <taxon>Eukaryota</taxon>
        <taxon>Viridiplantae</taxon>
        <taxon>Streptophyta</taxon>
        <taxon>Embryophyta</taxon>
        <taxon>Tracheophyta</taxon>
        <taxon>Spermatophyta</taxon>
        <taxon>Magnoliopsida</taxon>
        <taxon>eudicotyledons</taxon>
        <taxon>Gunneridae</taxon>
        <taxon>Pentapetalae</taxon>
        <taxon>asterids</taxon>
        <taxon>lamiids</taxon>
        <taxon>Solanales</taxon>
        <taxon>Solanaceae</taxon>
        <taxon>Solanoideae</taxon>
        <taxon>Solaneae</taxon>
        <taxon>Solanum</taxon>
    </lineage>
</organism>
<proteinExistence type="predicted"/>
<reference evidence="2 3" key="1">
    <citation type="submission" date="2020-09" db="EMBL/GenBank/DDBJ databases">
        <title>De no assembly of potato wild relative species, Solanum commersonii.</title>
        <authorList>
            <person name="Cho K."/>
        </authorList>
    </citation>
    <scope>NUCLEOTIDE SEQUENCE [LARGE SCALE GENOMIC DNA]</scope>
    <source>
        <strain evidence="2">LZ3.2</strain>
        <tissue evidence="2">Leaf</tissue>
    </source>
</reference>